<protein>
    <submittedName>
        <fullName evidence="1">Uncharacterized protein</fullName>
    </submittedName>
</protein>
<dbReference type="PATRIC" id="fig|1110509.7.peg.1130"/>
<name>G7WM07_METH6</name>
<dbReference type="STRING" id="1110509.Mhar_1013"/>
<keyword evidence="2" id="KW-1185">Reference proteome</keyword>
<dbReference type="Proteomes" id="UP000005877">
    <property type="component" value="Chromosome"/>
</dbReference>
<dbReference type="KEGG" id="mhi:Mhar_1013"/>
<accession>G7WM07</accession>
<evidence type="ECO:0000313" key="2">
    <source>
        <dbReference type="Proteomes" id="UP000005877"/>
    </source>
</evidence>
<dbReference type="GeneID" id="12510182"/>
<reference evidence="1 2" key="1">
    <citation type="journal article" date="2012" name="PLoS ONE">
        <title>The genome characteristics and predicted function of methyl-group oxidation pathway in the obligate aceticlastic methanogens, Methanosaeta spp.</title>
        <authorList>
            <person name="Zhu J."/>
            <person name="Zheng H."/>
            <person name="Ai G."/>
            <person name="Zhang G."/>
            <person name="Liu D."/>
            <person name="Liu X."/>
            <person name="Dong X."/>
        </authorList>
    </citation>
    <scope>NUCLEOTIDE SEQUENCE [LARGE SCALE GENOMIC DNA]</scope>
    <source>
        <strain evidence="1 2">6Ac</strain>
    </source>
</reference>
<dbReference type="RefSeq" id="WP_014586567.1">
    <property type="nucleotide sequence ID" value="NC_017527.1"/>
</dbReference>
<dbReference type="AlphaFoldDB" id="G7WM07"/>
<organism evidence="1 2">
    <name type="scientific">Methanothrix harundinacea (strain 6Ac)</name>
    <name type="common">Methanosaeta harundinacea</name>
    <dbReference type="NCBI Taxonomy" id="1110509"/>
    <lineage>
        <taxon>Archaea</taxon>
        <taxon>Methanobacteriati</taxon>
        <taxon>Methanobacteriota</taxon>
        <taxon>Stenosarchaea group</taxon>
        <taxon>Methanomicrobia</taxon>
        <taxon>Methanotrichales</taxon>
        <taxon>Methanotrichaceae</taxon>
        <taxon>Methanothrix</taxon>
    </lineage>
</organism>
<evidence type="ECO:0000313" key="1">
    <source>
        <dbReference type="EMBL" id="AET64382.1"/>
    </source>
</evidence>
<dbReference type="EMBL" id="CP003117">
    <property type="protein sequence ID" value="AET64382.1"/>
    <property type="molecule type" value="Genomic_DNA"/>
</dbReference>
<sequence length="535" mass="56556">MGGISASGSLSAVFGALLLLSVPSGGEGFVWDRDFGGLLEIPPIQTSGVAVGPEPAPAANLSDGADGGRVPTSELSAAIEALFTASGRPEGGADGRTEAPGFSFVLPPGWTATPRGDQDGGNLTLEGGCSFATVGWFEDPGIDPEVLLRQVGRAYRSDALRFSVLEVEPGRPIVVDGQRASALNVFYMYGGRDSQKRIVAWPSPRSGRFFFASFWSCTEGWEENLGAFEAFLESFRDEGSEGYVELEPRNATFDGWGSVLSETLRSHHFEGVEAAPTPEVEVKVTLTAHRVADRVDHLASEEIVSSTRAALPAREAALESLLLDRGYQAAVLRGGGSFWVVVLGPDGGWQAISSSGAGGRGVGSLVGPEDLGWYRGLVVALPEAVERSEALVVQDCDPPRLLRLDPRAEVNLTWILGLEGLLDRYSYSSDGADPGSFAKAQVCWALLEREGHDALLMRGCEGHPLHPRMWVIVRHPGSGHVAVDPGAAGDRGLGEIVSGAEWFHGVGYETSLQYSCLHPGEGLAIDPGAVKTPAP</sequence>
<dbReference type="HOGENOM" id="CLU_508665_0_0_2"/>
<gene>
    <name evidence="1" type="ordered locus">Mhar_1013</name>
</gene>
<proteinExistence type="predicted"/>